<keyword evidence="1" id="KW-0472">Membrane</keyword>
<evidence type="ECO:0000313" key="3">
    <source>
        <dbReference type="Proteomes" id="UP000608754"/>
    </source>
</evidence>
<evidence type="ECO:0000313" key="2">
    <source>
        <dbReference type="EMBL" id="MBF0597738.1"/>
    </source>
</evidence>
<keyword evidence="1" id="KW-0812">Transmembrane</keyword>
<sequence>MKNIIFKKIFITIIILLVVYIMIDAVLNWDEAVAAFDRGYNNMNQINEQRSKEHLK</sequence>
<protein>
    <submittedName>
        <fullName evidence="2">Uncharacterized protein</fullName>
    </submittedName>
</protein>
<accession>A0A8J7FY00</accession>
<keyword evidence="1" id="KW-1133">Transmembrane helix</keyword>
<gene>
    <name evidence="2" type="ORF">IM532_09810</name>
</gene>
<dbReference type="AlphaFoldDB" id="A0A8J7FY00"/>
<comment type="caution">
    <text evidence="2">The sequence shown here is derived from an EMBL/GenBank/DDBJ whole genome shotgun (WGS) entry which is preliminary data.</text>
</comment>
<proteinExistence type="predicted"/>
<dbReference type="EMBL" id="JADGIK010000006">
    <property type="protein sequence ID" value="MBF0597738.1"/>
    <property type="molecule type" value="Genomic_DNA"/>
</dbReference>
<feature type="transmembrane region" description="Helical" evidence="1">
    <location>
        <begin position="9"/>
        <end position="29"/>
    </location>
</feature>
<reference evidence="2" key="1">
    <citation type="submission" date="2020-10" db="EMBL/GenBank/DDBJ databases">
        <authorList>
            <person name="Lu T."/>
            <person name="Wang Q."/>
            <person name="Han X."/>
        </authorList>
    </citation>
    <scope>NUCLEOTIDE SEQUENCE</scope>
    <source>
        <strain evidence="2">WQ 117</strain>
    </source>
</reference>
<name>A0A8J7FY00_9FLAO</name>
<dbReference type="Proteomes" id="UP000608754">
    <property type="component" value="Unassembled WGS sequence"/>
</dbReference>
<evidence type="ECO:0000256" key="1">
    <source>
        <dbReference type="SAM" id="Phobius"/>
    </source>
</evidence>
<keyword evidence="3" id="KW-1185">Reference proteome</keyword>
<organism evidence="2 3">
    <name type="scientific">Faecalibacter rhinopitheci</name>
    <dbReference type="NCBI Taxonomy" id="2779678"/>
    <lineage>
        <taxon>Bacteria</taxon>
        <taxon>Pseudomonadati</taxon>
        <taxon>Bacteroidota</taxon>
        <taxon>Flavobacteriia</taxon>
        <taxon>Flavobacteriales</taxon>
        <taxon>Weeksellaceae</taxon>
        <taxon>Faecalibacter</taxon>
    </lineage>
</organism>
<dbReference type="RefSeq" id="WP_194183284.1">
    <property type="nucleotide sequence ID" value="NZ_JADGIK010000006.1"/>
</dbReference>